<evidence type="ECO:0000256" key="1">
    <source>
        <dbReference type="SAM" id="MobiDB-lite"/>
    </source>
</evidence>
<dbReference type="RefSeq" id="XP_004348892.2">
    <property type="nucleotide sequence ID" value="XM_004348842.2"/>
</dbReference>
<feature type="compositionally biased region" description="Polar residues" evidence="1">
    <location>
        <begin position="695"/>
        <end position="709"/>
    </location>
</feature>
<dbReference type="Proteomes" id="UP000008743">
    <property type="component" value="Unassembled WGS sequence"/>
</dbReference>
<feature type="compositionally biased region" description="Low complexity" evidence="1">
    <location>
        <begin position="262"/>
        <end position="273"/>
    </location>
</feature>
<feature type="compositionally biased region" description="Low complexity" evidence="1">
    <location>
        <begin position="34"/>
        <end position="67"/>
    </location>
</feature>
<feature type="compositionally biased region" description="Polar residues" evidence="1">
    <location>
        <begin position="250"/>
        <end position="261"/>
    </location>
</feature>
<evidence type="ECO:0000313" key="3">
    <source>
        <dbReference type="Proteomes" id="UP000008743"/>
    </source>
</evidence>
<sequence length="1564" mass="167248">MLSCARLVLVEQQQQQRQSRMAAAALHGLGSRAASQAAAATTPPSSQHATTPTTTTSHTLNHATTMTATEASGGQNGTSGTTSEAADARGQASTSQEDQQPPKARSKSKSQPSSIAAKSRGNVQNPQVLLGKVAAVPTGRLSAERLLALKLFAKARSHVGVKWRNPTAAQLGIPGRRTVLDRDGRAAAPRKLAFNTLPTFSQEGAKQAAALADTNLARSHLAVVKHVVRARRYAKAQARAAERNAREQASKSAIPSSGETQPSAASSIAPLASDTPVAKASNDSKAATTSAVETDSSTEARKLAKQQQQHQQQSAAPRKNKSRAPRIPHNSPSWTAVHMATVAAEAEERLHFARTLQVPALPTKSAPANPRAMNANSLTYPFPFTLKQVPVRPHSANPTAPHGVSPPSAHRRITHDVQAMMHQLNIMPGWWKPAASNAKKGVLAIQTARERRLATRAQTALSKRQFIGKLIALAHEFGQNATTGSTAATPIIGKKSAANNKESAANDKESAANNKETSKQSAPKEAPEQPEQFNPLPLVDLPSQPAGSLTFAQARPAFKYLHRNHLFALERAQRRELVLKTKPQQSVTAPSQSAAAEKMAAQLASAVKQLSSPLAQRTLSADLRWDQASARDLLADLSLPMPHDPLTTPIWSLATSDSSNVPPPTSDALLLAVSTLLNSQAHATGLTLPAEARSTAQGSQLSVPASSTEAEAVPASPISQDVPALTRMVQDLDASLGFSPAKPFAADSNGRIVQDLNQPNTTRYDREVNAFARLYSAMTRAQIQALASNEFSEFFASTTSAVSDELAAKTTSKLLQVVSEGLQDALVPEDAIMVLERRTLYYFLGRDRAYALLAEVFVENGRADFMVSHILKHFLPSIPSQFRISSSQTCTTLVQKLCDAGDLKSAVSVYEALVARQLNSISRRLVRPITTAYAALGQLESAKQFLATSAFADNRSTNHASIVPLVLLAPRSPLASFTVKEARDAIDWTLRMMTQAQQAHLAFGRMQLLRSALQACGEAGRKCEQTLFGTVHASATERDAAIAAACAFLTSAASQWSPNSAPASAAFSATAATAVIKLANHTSSSRPPNRVSVDLATHLIAAAPTSTDLMKVVCHIVASGCTFSDQVFAHLVASAQRLRCLRLPALVIAAHVQQGRSVPTTAASHLITLLGLHTDDATAVQAIKDLATVLHQADYQLSASAYGAILKAAARDVEPESHLRNVWRQLNGAAHHEHVRSHGLQALLVAAGQSTSLQAEFRHCFDVVTRRFGPDGTYLHRHRQRTLANPGFAKTLFGVEHDAFLKPSWRVASALVSGASHQPDQLDMAVRAYRHLMQTKWVFGAEGFDLNTAQPMLMGCTLTASGLPSIPLARRTTTSRRWISASLARTIQLERGSLMPQSALSSSLPASFVIRAYTSLVQMVNSATSAHAASNAVLAIAFAIQADLPVAPLSQFYEVQNPACSLQVALFGLLQRLQAHRGRSPAPRSQNALIREMNAIARARRYLASLRASAWHAPSQPFLLLLATVLRSAIDQSRMSPVPVMSRLLPVARRTPSTPRPASQSATV</sequence>
<feature type="compositionally biased region" description="Polar residues" evidence="1">
    <location>
        <begin position="109"/>
        <end position="122"/>
    </location>
</feature>
<dbReference type="InParanoid" id="A0A0D2X1J3"/>
<feature type="region of interest" description="Disordered" evidence="1">
    <location>
        <begin position="695"/>
        <end position="716"/>
    </location>
</feature>
<name>A0A0D2X1J3_CAPO3</name>
<evidence type="ECO:0000313" key="2">
    <source>
        <dbReference type="EMBL" id="KJE90909.1"/>
    </source>
</evidence>
<feature type="region of interest" description="Disordered" evidence="1">
    <location>
        <begin position="497"/>
        <end position="540"/>
    </location>
</feature>
<keyword evidence="3" id="KW-1185">Reference proteome</keyword>
<organism evidence="2 3">
    <name type="scientific">Capsaspora owczarzaki (strain ATCC 30864)</name>
    <dbReference type="NCBI Taxonomy" id="595528"/>
    <lineage>
        <taxon>Eukaryota</taxon>
        <taxon>Filasterea</taxon>
        <taxon>Capsaspora</taxon>
    </lineage>
</organism>
<feature type="compositionally biased region" description="Basic and acidic residues" evidence="1">
    <location>
        <begin position="240"/>
        <end position="249"/>
    </location>
</feature>
<feature type="region of interest" description="Disordered" evidence="1">
    <location>
        <begin position="238"/>
        <end position="334"/>
    </location>
</feature>
<accession>A0A0D2X1J3</accession>
<feature type="compositionally biased region" description="Polar residues" evidence="1">
    <location>
        <begin position="281"/>
        <end position="297"/>
    </location>
</feature>
<reference evidence="3" key="1">
    <citation type="submission" date="2011-02" db="EMBL/GenBank/DDBJ databases">
        <title>The Genome Sequence of Capsaspora owczarzaki ATCC 30864.</title>
        <authorList>
            <person name="Russ C."/>
            <person name="Cuomo C."/>
            <person name="Burger G."/>
            <person name="Gray M.W."/>
            <person name="Holland P.W.H."/>
            <person name="King N."/>
            <person name="Lang F.B.F."/>
            <person name="Roger A.J."/>
            <person name="Ruiz-Trillo I."/>
            <person name="Young S.K."/>
            <person name="Zeng Q."/>
            <person name="Gargeya S."/>
            <person name="Alvarado L."/>
            <person name="Berlin A."/>
            <person name="Chapman S.B."/>
            <person name="Chen Z."/>
            <person name="Freedman E."/>
            <person name="Gellesch M."/>
            <person name="Goldberg J."/>
            <person name="Griggs A."/>
            <person name="Gujja S."/>
            <person name="Heilman E."/>
            <person name="Heiman D."/>
            <person name="Howarth C."/>
            <person name="Mehta T."/>
            <person name="Neiman D."/>
            <person name="Pearson M."/>
            <person name="Roberts A."/>
            <person name="Saif S."/>
            <person name="Shea T."/>
            <person name="Shenoy N."/>
            <person name="Sisk P."/>
            <person name="Stolte C."/>
            <person name="Sykes S."/>
            <person name="White J."/>
            <person name="Yandava C."/>
            <person name="Haas B."/>
            <person name="Nusbaum C."/>
            <person name="Birren B."/>
        </authorList>
    </citation>
    <scope>NUCLEOTIDE SEQUENCE</scope>
    <source>
        <strain evidence="3">ATCC 30864</strain>
    </source>
</reference>
<proteinExistence type="predicted"/>
<feature type="region of interest" description="Disordered" evidence="1">
    <location>
        <begin position="34"/>
        <end position="122"/>
    </location>
</feature>
<feature type="compositionally biased region" description="Polar residues" evidence="1">
    <location>
        <begin position="511"/>
        <end position="521"/>
    </location>
</feature>
<gene>
    <name evidence="2" type="ORF">CAOG_002142</name>
</gene>
<protein>
    <submittedName>
        <fullName evidence="2">Uncharacterized protein</fullName>
    </submittedName>
</protein>
<dbReference type="EMBL" id="KE346362">
    <property type="protein sequence ID" value="KJE90909.1"/>
    <property type="molecule type" value="Genomic_DNA"/>
</dbReference>